<evidence type="ECO:0000259" key="5">
    <source>
        <dbReference type="Pfam" id="PF06441"/>
    </source>
</evidence>
<comment type="similarity">
    <text evidence="1">Belongs to the peptidase S33 family.</text>
</comment>
<feature type="active site" description="Nucleophile" evidence="4">
    <location>
        <position position="179"/>
    </location>
</feature>
<dbReference type="InterPro" id="IPR010497">
    <property type="entry name" value="Epoxide_hydro_N"/>
</dbReference>
<feature type="active site" description="Proton acceptor" evidence="4">
    <location>
        <position position="366"/>
    </location>
</feature>
<dbReference type="GO" id="GO:0097176">
    <property type="term" value="P:epoxide metabolic process"/>
    <property type="evidence" value="ECO:0007669"/>
    <property type="project" value="TreeGrafter"/>
</dbReference>
<evidence type="ECO:0000313" key="7">
    <source>
        <dbReference type="EMBL" id="SPQ93383.1"/>
    </source>
</evidence>
<dbReference type="PANTHER" id="PTHR21661:SF35">
    <property type="entry name" value="EPOXIDE HYDROLASE"/>
    <property type="match status" value="1"/>
</dbReference>
<organism evidence="6 8">
    <name type="scientific">Plasmodiophora brassicae</name>
    <name type="common">Clubroot disease agent</name>
    <dbReference type="NCBI Taxonomy" id="37360"/>
    <lineage>
        <taxon>Eukaryota</taxon>
        <taxon>Sar</taxon>
        <taxon>Rhizaria</taxon>
        <taxon>Endomyxa</taxon>
        <taxon>Phytomyxea</taxon>
        <taxon>Plasmodiophorida</taxon>
        <taxon>Plasmodiophoridae</taxon>
        <taxon>Plasmodiophora</taxon>
    </lineage>
</organism>
<keyword evidence="8" id="KW-1185">Reference proteome</keyword>
<dbReference type="PRINTS" id="PR00412">
    <property type="entry name" value="EPOXHYDRLASE"/>
</dbReference>
<dbReference type="EMBL" id="OVEO01000001">
    <property type="protein sequence ID" value="SPQ93383.1"/>
    <property type="molecule type" value="Genomic_DNA"/>
</dbReference>
<protein>
    <recommendedName>
        <fullName evidence="5">Epoxide hydrolase N-terminal domain-containing protein</fullName>
    </recommendedName>
</protein>
<reference evidence="6 8" key="1">
    <citation type="submission" date="2015-02" db="EMBL/GenBank/DDBJ databases">
        <authorList>
            <person name="Chooi Y.-H."/>
        </authorList>
    </citation>
    <scope>NUCLEOTIDE SEQUENCE [LARGE SCALE GENOMIC DNA]</scope>
    <source>
        <strain evidence="6">E3</strain>
    </source>
</reference>
<dbReference type="EMBL" id="CDSF01000046">
    <property type="protein sequence ID" value="CEO96070.1"/>
    <property type="molecule type" value="Genomic_DNA"/>
</dbReference>
<reference evidence="7 9" key="2">
    <citation type="submission" date="2018-03" db="EMBL/GenBank/DDBJ databases">
        <authorList>
            <person name="Fogelqvist J."/>
        </authorList>
    </citation>
    <scope>NUCLEOTIDE SEQUENCE [LARGE SCALE GENOMIC DNA]</scope>
</reference>
<dbReference type="SUPFAM" id="SSF53474">
    <property type="entry name" value="alpha/beta-Hydrolases"/>
    <property type="match status" value="1"/>
</dbReference>
<keyword evidence="7" id="KW-0496">Mitochondrion</keyword>
<evidence type="ECO:0000256" key="1">
    <source>
        <dbReference type="ARBA" id="ARBA00010088"/>
    </source>
</evidence>
<keyword evidence="3" id="KW-0378">Hydrolase</keyword>
<feature type="active site" description="Proton donor" evidence="4">
    <location>
        <position position="312"/>
    </location>
</feature>
<dbReference type="AlphaFoldDB" id="A0A0G4ILU9"/>
<dbReference type="PANTHER" id="PTHR21661">
    <property type="entry name" value="EPOXIDE HYDROLASE 1-RELATED"/>
    <property type="match status" value="1"/>
</dbReference>
<dbReference type="Gene3D" id="3.40.50.1820">
    <property type="entry name" value="alpha/beta hydrolase"/>
    <property type="match status" value="1"/>
</dbReference>
<dbReference type="PIRSF" id="PIRSF001112">
    <property type="entry name" value="Epoxide_hydrolase"/>
    <property type="match status" value="1"/>
</dbReference>
<dbReference type="OrthoDB" id="7130006at2759"/>
<evidence type="ECO:0000313" key="6">
    <source>
        <dbReference type="EMBL" id="CEO96070.1"/>
    </source>
</evidence>
<evidence type="ECO:0000313" key="9">
    <source>
        <dbReference type="Proteomes" id="UP000290189"/>
    </source>
</evidence>
<dbReference type="GO" id="GO:0004301">
    <property type="term" value="F:epoxide hydrolase activity"/>
    <property type="evidence" value="ECO:0007669"/>
    <property type="project" value="TreeGrafter"/>
</dbReference>
<keyword evidence="2" id="KW-0058">Aromatic hydrocarbons catabolism</keyword>
<dbReference type="OMA" id="YSAMMVT"/>
<dbReference type="Proteomes" id="UP000290189">
    <property type="component" value="Unassembled WGS sequence"/>
</dbReference>
<sequence>MMPTPGEPVPFEAPQLDVADLRNRLANAVYPTTIDSPESWESGTDLGALKSLAEYWRKSFDFKAFQQRLDRFPQFTISLNGLERVHFVHVRSRRPDAIPMIMLHGWPGSYLEFTKVIEPLTDPGDDAQPAFHVVVPSLPGFGFSSAPQKPGFGVIKIAETFDMLMEQLGYSRYIAQGGDMGSQVARSLGIYHSDHCVGVHMNMIAFGPKLFSVQTIHEILWLIGFPNSPGKDYLDRAVSQYKAGCGYQILQVTKPQTLAPALIDSPLALLSWHYEKFAGWTDPRRGLSDDEILSHISLYWFTKAGGTSIRLYKEHMFKEAMLLMQTYCPTRTSHCVYPYEIMKPLRCWVQPFFNLVRYTQAPEGGHFAADENPTFFVKDVRASVPALLEPVDKSISASVKGFLFSWAATFAAVFGYDLYEN</sequence>
<geneLocation type="mitochondrion" evidence="7"/>
<name>A0A0G4ILU9_PLABS</name>
<feature type="domain" description="Epoxide hydrolase N-terminal" evidence="5">
    <location>
        <begin position="8"/>
        <end position="113"/>
    </location>
</feature>
<evidence type="ECO:0000256" key="2">
    <source>
        <dbReference type="ARBA" id="ARBA00022797"/>
    </source>
</evidence>
<evidence type="ECO:0000313" key="8">
    <source>
        <dbReference type="Proteomes" id="UP000039324"/>
    </source>
</evidence>
<dbReference type="InterPro" id="IPR029058">
    <property type="entry name" value="AB_hydrolase_fold"/>
</dbReference>
<evidence type="ECO:0000256" key="3">
    <source>
        <dbReference type="ARBA" id="ARBA00022801"/>
    </source>
</evidence>
<dbReference type="Pfam" id="PF06441">
    <property type="entry name" value="EHN"/>
    <property type="match status" value="1"/>
</dbReference>
<dbReference type="InterPro" id="IPR016292">
    <property type="entry name" value="Epoxide_hydrolase"/>
</dbReference>
<evidence type="ECO:0000256" key="4">
    <source>
        <dbReference type="PIRSR" id="PIRSR001112-1"/>
    </source>
</evidence>
<accession>A0A0G4ILU9</accession>
<dbReference type="InterPro" id="IPR000639">
    <property type="entry name" value="Epox_hydrolase-like"/>
</dbReference>
<gene>
    <name evidence="6" type="ORF">PBRA_004760</name>
    <name evidence="7" type="ORF">PLBR_LOCUS598</name>
</gene>
<dbReference type="Proteomes" id="UP000039324">
    <property type="component" value="Unassembled WGS sequence"/>
</dbReference>
<proteinExistence type="inferred from homology"/>
<dbReference type="STRING" id="37360.A0A0G4ILU9"/>